<dbReference type="EMBL" id="PP856724">
    <property type="protein sequence ID" value="XCH40792.1"/>
    <property type="molecule type" value="Genomic_DNA"/>
</dbReference>
<accession>A0AAU8GG20</accession>
<evidence type="ECO:0000313" key="2">
    <source>
        <dbReference type="EMBL" id="XCH40792.1"/>
    </source>
</evidence>
<sequence length="133" mass="15023">MGLLKITSLLKSKTFVKDVPVLIRKQGREANGDLIDNYDQTTYKANVQPGAATNAPNILPKDEGEREQPRVSVYSLSPLKLGDFVMYIDEGETTGEWYRVFRIEPWSRHGHYYVTAVRHIGPQGARSPAFEIT</sequence>
<evidence type="ECO:0000256" key="1">
    <source>
        <dbReference type="SAM" id="MobiDB-lite"/>
    </source>
</evidence>
<proteinExistence type="predicted"/>
<protein>
    <submittedName>
        <fullName evidence="2">Head protein</fullName>
    </submittedName>
</protein>
<gene>
    <name evidence="2" type="ORF">TCZZUYSU_CDS0021</name>
</gene>
<name>A0AAU8GG20_9CAUD</name>
<feature type="region of interest" description="Disordered" evidence="1">
    <location>
        <begin position="46"/>
        <end position="69"/>
    </location>
</feature>
<reference evidence="2" key="1">
    <citation type="submission" date="2024-05" db="EMBL/GenBank/DDBJ databases">
        <authorList>
            <person name="Mugo M.M."/>
            <person name="Musyoki A.M."/>
            <person name="Makumi A.M."/>
            <person name="Mutai I."/>
            <person name="Drechsel O."/>
            <person name="Kering K.K."/>
            <person name="Muturi P."/>
            <person name="Mbae C.K."/>
            <person name="Kariuki S.M."/>
        </authorList>
    </citation>
    <scope>NUCLEOTIDE SEQUENCE</scope>
</reference>
<feature type="compositionally biased region" description="Basic and acidic residues" evidence="1">
    <location>
        <begin position="60"/>
        <end position="69"/>
    </location>
</feature>
<organism evidence="2">
    <name type="scientific">Salmonella phage vB_SEnST11_KE25</name>
    <dbReference type="NCBI Taxonomy" id="3161176"/>
    <lineage>
        <taxon>Viruses</taxon>
        <taxon>Duplodnaviria</taxon>
        <taxon>Heunggongvirae</taxon>
        <taxon>Uroviricota</taxon>
        <taxon>Caudoviricetes</taxon>
        <taxon>Rosemountvirus</taxon>
    </lineage>
</organism>